<dbReference type="PANTHER" id="PTHR43798">
    <property type="entry name" value="MONOACYLGLYCEROL LIPASE"/>
    <property type="match status" value="1"/>
</dbReference>
<reference evidence="2 3" key="1">
    <citation type="submission" date="2016-12" db="EMBL/GenBank/DDBJ databases">
        <title>Draft genome sequences of seven strains of Pseudomonas fluorescens that produce 4-formylaminooxyvinylglycine.</title>
        <authorList>
            <person name="Okrent R.A."/>
            <person name="Manning V.A."/>
            <person name="Trippe K.M."/>
        </authorList>
    </citation>
    <scope>NUCLEOTIDE SEQUENCE [LARGE SCALE GENOMIC DNA]</scope>
    <source>
        <strain evidence="2 3">P5A</strain>
    </source>
</reference>
<proteinExistence type="predicted"/>
<evidence type="ECO:0000259" key="1">
    <source>
        <dbReference type="Pfam" id="PF00561"/>
    </source>
</evidence>
<dbReference type="InterPro" id="IPR000639">
    <property type="entry name" value="Epox_hydrolase-like"/>
</dbReference>
<dbReference type="OrthoDB" id="9780765at2"/>
<feature type="domain" description="AB hydrolase-1" evidence="1">
    <location>
        <begin position="29"/>
        <end position="285"/>
    </location>
</feature>
<gene>
    <name evidence="2" type="ORF">BFW87_21535</name>
</gene>
<dbReference type="RefSeq" id="WP_078741735.1">
    <property type="nucleotide sequence ID" value="NZ_MSDF01000028.1"/>
</dbReference>
<dbReference type="EMBL" id="MSDF01000028">
    <property type="protein sequence ID" value="OPA90414.1"/>
    <property type="molecule type" value="Genomic_DNA"/>
</dbReference>
<dbReference type="InterPro" id="IPR050266">
    <property type="entry name" value="AB_hydrolase_sf"/>
</dbReference>
<dbReference type="PANTHER" id="PTHR43798:SF33">
    <property type="entry name" value="HYDROLASE, PUTATIVE (AFU_ORTHOLOGUE AFUA_2G14860)-RELATED"/>
    <property type="match status" value="1"/>
</dbReference>
<protein>
    <submittedName>
        <fullName evidence="2">Alpha/beta hydrolase</fullName>
    </submittedName>
</protein>
<dbReference type="PRINTS" id="PR00412">
    <property type="entry name" value="EPOXHYDRLASE"/>
</dbReference>
<dbReference type="SUPFAM" id="SSF53474">
    <property type="entry name" value="alpha/beta-Hydrolases"/>
    <property type="match status" value="1"/>
</dbReference>
<evidence type="ECO:0000313" key="3">
    <source>
        <dbReference type="Proteomes" id="UP000190965"/>
    </source>
</evidence>
<organism evidence="2 3">
    <name type="scientific">Pseudomonas fluorescens</name>
    <dbReference type="NCBI Taxonomy" id="294"/>
    <lineage>
        <taxon>Bacteria</taxon>
        <taxon>Pseudomonadati</taxon>
        <taxon>Pseudomonadota</taxon>
        <taxon>Gammaproteobacteria</taxon>
        <taxon>Pseudomonadales</taxon>
        <taxon>Pseudomonadaceae</taxon>
        <taxon>Pseudomonas</taxon>
    </lineage>
</organism>
<sequence length="308" mass="34288">MTPTAPLLYVQTPMLNVAYETHGPADGEPVILLHGFPYDPRGYDEIAPVLAERGYRVLVPYLRGYGPTRFINEQVMRSGQQAALAKDLLDFMDALSIPHATLAGFDWGGRAACIVAALWPERVRGLVTGDGYNIQNIAKSLKPRAPETEHRLWYQFYFHSQRGVDGLTANRREFCELLWRQWSPTWAEGPGLYGKTAPSFDNPDFVEVVIHSYRHRFMYAPGDPALESIEQALAPQPPISVPSISLCGADDGVGPAPVEDDDVDNFTGIYRRQVLVGVGHNVFQEAPQVTLDALFELLAYDTGEKRSR</sequence>
<dbReference type="GO" id="GO:0016020">
    <property type="term" value="C:membrane"/>
    <property type="evidence" value="ECO:0007669"/>
    <property type="project" value="TreeGrafter"/>
</dbReference>
<dbReference type="InterPro" id="IPR000073">
    <property type="entry name" value="AB_hydrolase_1"/>
</dbReference>
<dbReference type="Gene3D" id="3.40.50.1820">
    <property type="entry name" value="alpha/beta hydrolase"/>
    <property type="match status" value="1"/>
</dbReference>
<keyword evidence="2" id="KW-0378">Hydrolase</keyword>
<dbReference type="GO" id="GO:0016787">
    <property type="term" value="F:hydrolase activity"/>
    <property type="evidence" value="ECO:0007669"/>
    <property type="project" value="UniProtKB-KW"/>
</dbReference>
<name>A0A1T2YE90_PSEFL</name>
<evidence type="ECO:0000313" key="2">
    <source>
        <dbReference type="EMBL" id="OPA90414.1"/>
    </source>
</evidence>
<dbReference type="Pfam" id="PF00561">
    <property type="entry name" value="Abhydrolase_1"/>
    <property type="match status" value="1"/>
</dbReference>
<comment type="caution">
    <text evidence="2">The sequence shown here is derived from an EMBL/GenBank/DDBJ whole genome shotgun (WGS) entry which is preliminary data.</text>
</comment>
<dbReference type="Proteomes" id="UP000190965">
    <property type="component" value="Unassembled WGS sequence"/>
</dbReference>
<dbReference type="InterPro" id="IPR029058">
    <property type="entry name" value="AB_hydrolase_fold"/>
</dbReference>
<accession>A0A1T2YE90</accession>
<dbReference type="AlphaFoldDB" id="A0A1T2YE90"/>